<comment type="caution">
    <text evidence="1">The sequence shown here is derived from an EMBL/GenBank/DDBJ whole genome shotgun (WGS) entry which is preliminary data.</text>
</comment>
<evidence type="ECO:0000313" key="2">
    <source>
        <dbReference type="Proteomes" id="UP001275436"/>
    </source>
</evidence>
<dbReference type="Pfam" id="PF05595">
    <property type="entry name" value="DUF771"/>
    <property type="match status" value="1"/>
</dbReference>
<dbReference type="InterPro" id="IPR008489">
    <property type="entry name" value="DUF771"/>
</dbReference>
<protein>
    <recommendedName>
        <fullName evidence="3">DUF771 domain-containing protein</fullName>
    </recommendedName>
</protein>
<dbReference type="RefSeq" id="WP_317957654.1">
    <property type="nucleotide sequence ID" value="NZ_BSKO01000001.1"/>
</dbReference>
<reference evidence="1 2" key="1">
    <citation type="submission" date="2023-02" db="EMBL/GenBank/DDBJ databases">
        <title>Oceanobacillus kimchii IFOP_LL358 isolated form Alexandrium catenella lab strain.</title>
        <authorList>
            <person name="Gajardo G."/>
            <person name="Ueki S."/>
            <person name="Maruyama F."/>
        </authorList>
    </citation>
    <scope>NUCLEOTIDE SEQUENCE [LARGE SCALE GENOMIC DNA]</scope>
    <source>
        <strain evidence="1 2">IFOP_LL358</strain>
    </source>
</reference>
<keyword evidence="2" id="KW-1185">Reference proteome</keyword>
<dbReference type="EMBL" id="BSKO01000001">
    <property type="protein sequence ID" value="GLO64718.1"/>
    <property type="molecule type" value="Genomic_DNA"/>
</dbReference>
<sequence>MKQNLDVSLSIPVPEGLVIISEVELKELQNNSLKGVYWSMRDLEKRINKKQEWIKRNILLKQEFKKEIDVEYGGFVYYPDGSGQSWSFQATKMAAFLEDNFHKIFVNRR</sequence>
<proteinExistence type="predicted"/>
<organism evidence="1 2">
    <name type="scientific">Oceanobacillus kimchii</name>
    <dbReference type="NCBI Taxonomy" id="746691"/>
    <lineage>
        <taxon>Bacteria</taxon>
        <taxon>Bacillati</taxon>
        <taxon>Bacillota</taxon>
        <taxon>Bacilli</taxon>
        <taxon>Bacillales</taxon>
        <taxon>Bacillaceae</taxon>
        <taxon>Oceanobacillus</taxon>
    </lineage>
</organism>
<gene>
    <name evidence="1" type="ORF">MACH08_05020</name>
</gene>
<name>A0ABQ5TDE1_9BACI</name>
<evidence type="ECO:0008006" key="3">
    <source>
        <dbReference type="Google" id="ProtNLM"/>
    </source>
</evidence>
<evidence type="ECO:0000313" key="1">
    <source>
        <dbReference type="EMBL" id="GLO64718.1"/>
    </source>
</evidence>
<dbReference type="Proteomes" id="UP001275436">
    <property type="component" value="Unassembled WGS sequence"/>
</dbReference>
<accession>A0ABQ5TDE1</accession>